<evidence type="ECO:0000259" key="1">
    <source>
        <dbReference type="Pfam" id="PF00144"/>
    </source>
</evidence>
<reference evidence="2 3" key="1">
    <citation type="submission" date="2019-07" db="EMBL/GenBank/DDBJ databases">
        <title>Rufibacter sp. nov., isolated from lake sediment.</title>
        <authorList>
            <person name="Qu J.-H."/>
        </authorList>
    </citation>
    <scope>NUCLEOTIDE SEQUENCE [LARGE SCALE GENOMIC DNA]</scope>
    <source>
        <strain evidence="2 3">NBS58-1</strain>
    </source>
</reference>
<dbReference type="InterPro" id="IPR050491">
    <property type="entry name" value="AmpC-like"/>
</dbReference>
<evidence type="ECO:0000313" key="2">
    <source>
        <dbReference type="EMBL" id="KAA3437630.1"/>
    </source>
</evidence>
<protein>
    <submittedName>
        <fullName evidence="2">Beta-lactamase family protein</fullName>
    </submittedName>
</protein>
<dbReference type="PANTHER" id="PTHR46825:SF9">
    <property type="entry name" value="BETA-LACTAMASE-RELATED DOMAIN-CONTAINING PROTEIN"/>
    <property type="match status" value="1"/>
</dbReference>
<gene>
    <name evidence="2" type="ORF">FOA19_09980</name>
</gene>
<dbReference type="OrthoDB" id="846150at2"/>
<organism evidence="2 3">
    <name type="scientific">Rufibacter hautae</name>
    <dbReference type="NCBI Taxonomy" id="2595005"/>
    <lineage>
        <taxon>Bacteria</taxon>
        <taxon>Pseudomonadati</taxon>
        <taxon>Bacteroidota</taxon>
        <taxon>Cytophagia</taxon>
        <taxon>Cytophagales</taxon>
        <taxon>Hymenobacteraceae</taxon>
        <taxon>Rufibacter</taxon>
    </lineage>
</organism>
<dbReference type="Gene3D" id="3.40.710.10">
    <property type="entry name" value="DD-peptidase/beta-lactamase superfamily"/>
    <property type="match status" value="1"/>
</dbReference>
<comment type="caution">
    <text evidence="2">The sequence shown here is derived from an EMBL/GenBank/DDBJ whole genome shotgun (WGS) entry which is preliminary data.</text>
</comment>
<sequence>MSTSLQKASPTAWCLPAGSFLRSGLLLLAFGVASLPACTQKAHLVDPQVSNAQSLITQTFFPNLERIEFAANLAADDHLRTGLTPGMSLAVAKDGKVIFERAYGEADVENGILAGPETVYKIGSLTMQFTAAIVMRLVEEGRVSLDDSVTRFLPDYPTQGNQVTIRHLLNHTSGIKSFRIMDEENRQRFRQDLTYGEMVQHFGEQPFDFQPGEAFSENNMAYYLLGEIISRVTGLPYEDYVNTQLLQPLQLNHTAFCNDKRLIPHRALGYEYEEGKLINARYVSMQVAGGAGALCSNLSDLLRWTYLLHSGQVVSPASLRQMISPTRLAGGDSVGYGFGLELDELGGHPQVFHSGSANGFVSALAHYPQDGLTVAVFMNSTIGKPLEVLKTLARAALGLEVHDLPLRYKESSRYQGTYTYRVGHKTRELRVFCEKGQLKAQPLGGKPFRLLYQGNHVFVPEVNEDLRLAFSVENGRVQGLNLHAGRWEVTSATRKS</sequence>
<accession>A0A5B6TEH1</accession>
<dbReference type="InterPro" id="IPR012338">
    <property type="entry name" value="Beta-lactam/transpept-like"/>
</dbReference>
<evidence type="ECO:0000313" key="3">
    <source>
        <dbReference type="Proteomes" id="UP000324133"/>
    </source>
</evidence>
<dbReference type="SUPFAM" id="SSF56601">
    <property type="entry name" value="beta-lactamase/transpeptidase-like"/>
    <property type="match status" value="1"/>
</dbReference>
<dbReference type="EMBL" id="VKKY01000002">
    <property type="protein sequence ID" value="KAA3437630.1"/>
    <property type="molecule type" value="Genomic_DNA"/>
</dbReference>
<feature type="domain" description="Beta-lactamase-related" evidence="1">
    <location>
        <begin position="77"/>
        <end position="393"/>
    </location>
</feature>
<dbReference type="InterPro" id="IPR001466">
    <property type="entry name" value="Beta-lactam-related"/>
</dbReference>
<dbReference type="PANTHER" id="PTHR46825">
    <property type="entry name" value="D-ALANYL-D-ALANINE-CARBOXYPEPTIDASE/ENDOPEPTIDASE AMPH"/>
    <property type="match status" value="1"/>
</dbReference>
<proteinExistence type="predicted"/>
<dbReference type="Proteomes" id="UP000324133">
    <property type="component" value="Unassembled WGS sequence"/>
</dbReference>
<dbReference type="AlphaFoldDB" id="A0A5B6TEH1"/>
<dbReference type="Pfam" id="PF00144">
    <property type="entry name" value="Beta-lactamase"/>
    <property type="match status" value="1"/>
</dbReference>
<name>A0A5B6TEH1_9BACT</name>
<dbReference type="RefSeq" id="WP_149090693.1">
    <property type="nucleotide sequence ID" value="NZ_VKKY01000002.1"/>
</dbReference>
<keyword evidence="3" id="KW-1185">Reference proteome</keyword>